<protein>
    <submittedName>
        <fullName evidence="2">Uncharacterized protein</fullName>
    </submittedName>
</protein>
<keyword evidence="3" id="KW-1185">Reference proteome</keyword>
<dbReference type="AlphaFoldDB" id="A0A427XFH4"/>
<feature type="region of interest" description="Disordered" evidence="1">
    <location>
        <begin position="1"/>
        <end position="73"/>
    </location>
</feature>
<dbReference type="Proteomes" id="UP000279236">
    <property type="component" value="Unassembled WGS sequence"/>
</dbReference>
<proteinExistence type="predicted"/>
<dbReference type="RefSeq" id="XP_028472745.1">
    <property type="nucleotide sequence ID" value="XM_028618857.1"/>
</dbReference>
<evidence type="ECO:0000313" key="3">
    <source>
        <dbReference type="Proteomes" id="UP000279236"/>
    </source>
</evidence>
<reference evidence="2 3" key="1">
    <citation type="submission" date="2018-11" db="EMBL/GenBank/DDBJ databases">
        <title>Genome sequence of Apiotrichum porosum DSM 27194.</title>
        <authorList>
            <person name="Aliyu H."/>
            <person name="Gorte O."/>
            <person name="Ochsenreither K."/>
        </authorList>
    </citation>
    <scope>NUCLEOTIDE SEQUENCE [LARGE SCALE GENOMIC DNA]</scope>
    <source>
        <strain evidence="2 3">DSM 27194</strain>
    </source>
</reference>
<sequence>MGRNKNKAKNPQARPTPQANPVEGAGGGNPPAGTDASNATPAADPVEGTGDGGNPPAGTNSPNPPPGGPTGEDFQRALRAVCVLAEGMVFIRYEVTIVSSTVAANNNLLRRLLPSVTTPPVPEYPSVPAAAAAAAPPQPTEPAPEADFVNISNPLNFTVEVVGRMEAVITVRKAHGSPPAP</sequence>
<dbReference type="EMBL" id="RSCE01000015">
    <property type="protein sequence ID" value="RSH77598.1"/>
    <property type="molecule type" value="Genomic_DNA"/>
</dbReference>
<evidence type="ECO:0000313" key="2">
    <source>
        <dbReference type="EMBL" id="RSH77598.1"/>
    </source>
</evidence>
<name>A0A427XFH4_9TREE</name>
<comment type="caution">
    <text evidence="2">The sequence shown here is derived from an EMBL/GenBank/DDBJ whole genome shotgun (WGS) entry which is preliminary data.</text>
</comment>
<gene>
    <name evidence="2" type="ORF">EHS24_003158</name>
</gene>
<dbReference type="GeneID" id="39587701"/>
<accession>A0A427XFH4</accession>
<organism evidence="2 3">
    <name type="scientific">Apiotrichum porosum</name>
    <dbReference type="NCBI Taxonomy" id="105984"/>
    <lineage>
        <taxon>Eukaryota</taxon>
        <taxon>Fungi</taxon>
        <taxon>Dikarya</taxon>
        <taxon>Basidiomycota</taxon>
        <taxon>Agaricomycotina</taxon>
        <taxon>Tremellomycetes</taxon>
        <taxon>Trichosporonales</taxon>
        <taxon>Trichosporonaceae</taxon>
        <taxon>Apiotrichum</taxon>
    </lineage>
</organism>
<evidence type="ECO:0000256" key="1">
    <source>
        <dbReference type="SAM" id="MobiDB-lite"/>
    </source>
</evidence>